<dbReference type="Proteomes" id="UP001153269">
    <property type="component" value="Unassembled WGS sequence"/>
</dbReference>
<protein>
    <submittedName>
        <fullName evidence="2">Uncharacterized protein</fullName>
    </submittedName>
</protein>
<gene>
    <name evidence="2" type="ORF">PLEPLA_LOCUS8849</name>
</gene>
<dbReference type="AlphaFoldDB" id="A0A9N7TXU1"/>
<feature type="region of interest" description="Disordered" evidence="1">
    <location>
        <begin position="91"/>
        <end position="128"/>
    </location>
</feature>
<organism evidence="2 3">
    <name type="scientific">Pleuronectes platessa</name>
    <name type="common">European plaice</name>
    <dbReference type="NCBI Taxonomy" id="8262"/>
    <lineage>
        <taxon>Eukaryota</taxon>
        <taxon>Metazoa</taxon>
        <taxon>Chordata</taxon>
        <taxon>Craniata</taxon>
        <taxon>Vertebrata</taxon>
        <taxon>Euteleostomi</taxon>
        <taxon>Actinopterygii</taxon>
        <taxon>Neopterygii</taxon>
        <taxon>Teleostei</taxon>
        <taxon>Neoteleostei</taxon>
        <taxon>Acanthomorphata</taxon>
        <taxon>Carangaria</taxon>
        <taxon>Pleuronectiformes</taxon>
        <taxon>Pleuronectoidei</taxon>
        <taxon>Pleuronectidae</taxon>
        <taxon>Pleuronectes</taxon>
    </lineage>
</organism>
<reference evidence="2" key="1">
    <citation type="submission" date="2020-03" db="EMBL/GenBank/DDBJ databases">
        <authorList>
            <person name="Weist P."/>
        </authorList>
    </citation>
    <scope>NUCLEOTIDE SEQUENCE</scope>
</reference>
<feature type="compositionally biased region" description="Pro residues" evidence="1">
    <location>
        <begin position="106"/>
        <end position="119"/>
    </location>
</feature>
<feature type="region of interest" description="Disordered" evidence="1">
    <location>
        <begin position="52"/>
        <end position="75"/>
    </location>
</feature>
<comment type="caution">
    <text evidence="2">The sequence shown here is derived from an EMBL/GenBank/DDBJ whole genome shotgun (WGS) entry which is preliminary data.</text>
</comment>
<name>A0A9N7TXU1_PLEPL</name>
<keyword evidence="3" id="KW-1185">Reference proteome</keyword>
<proteinExistence type="predicted"/>
<evidence type="ECO:0000313" key="2">
    <source>
        <dbReference type="EMBL" id="CAB1420969.1"/>
    </source>
</evidence>
<dbReference type="EMBL" id="CADEAL010000495">
    <property type="protein sequence ID" value="CAB1420969.1"/>
    <property type="molecule type" value="Genomic_DNA"/>
</dbReference>
<accession>A0A9N7TXU1</accession>
<sequence length="128" mass="13911">MEPQACGRPLKEAIDKAIPRIVGVERGLRIQGWGCGDNNVGPVLEAPDACRRHDTTEVSSRNQRTGSRRKLNHRSTIPFLQRQHISVFSSLSSSKSGRIAEMKQRLPPPAVPPAPPPAATPTFLVGSN</sequence>
<evidence type="ECO:0000313" key="3">
    <source>
        <dbReference type="Proteomes" id="UP001153269"/>
    </source>
</evidence>
<evidence type="ECO:0000256" key="1">
    <source>
        <dbReference type="SAM" id="MobiDB-lite"/>
    </source>
</evidence>